<feature type="transmembrane region" description="Helical" evidence="1">
    <location>
        <begin position="20"/>
        <end position="41"/>
    </location>
</feature>
<gene>
    <name evidence="2" type="ORF">RCL2_001029900</name>
</gene>
<dbReference type="EMBL" id="BLAL01000066">
    <property type="protein sequence ID" value="GES83136.1"/>
    <property type="molecule type" value="Genomic_DNA"/>
</dbReference>
<dbReference type="AlphaFoldDB" id="A0A8H3QKV9"/>
<evidence type="ECO:0000313" key="3">
    <source>
        <dbReference type="Proteomes" id="UP000615446"/>
    </source>
</evidence>
<protein>
    <recommendedName>
        <fullName evidence="4">Transmembrane protein</fullName>
    </recommendedName>
</protein>
<evidence type="ECO:0000256" key="1">
    <source>
        <dbReference type="SAM" id="Phobius"/>
    </source>
</evidence>
<proteinExistence type="predicted"/>
<keyword evidence="1" id="KW-0472">Membrane</keyword>
<evidence type="ECO:0000313" key="2">
    <source>
        <dbReference type="EMBL" id="GES83136.1"/>
    </source>
</evidence>
<dbReference type="Proteomes" id="UP000615446">
    <property type="component" value="Unassembled WGS sequence"/>
</dbReference>
<sequence>MSSALQNCEYLHGIFSSYNVLTYLLVKPKIILFKSTFYFFYRIRNFVFYLNYLIFLSDYTFTPNLHNLRLIDTVYKTHQERIKLQLLADRQKILREHDKGKCFKQQTD</sequence>
<keyword evidence="1" id="KW-0812">Transmembrane</keyword>
<organism evidence="2 3">
    <name type="scientific">Rhizophagus clarus</name>
    <dbReference type="NCBI Taxonomy" id="94130"/>
    <lineage>
        <taxon>Eukaryota</taxon>
        <taxon>Fungi</taxon>
        <taxon>Fungi incertae sedis</taxon>
        <taxon>Mucoromycota</taxon>
        <taxon>Glomeromycotina</taxon>
        <taxon>Glomeromycetes</taxon>
        <taxon>Glomerales</taxon>
        <taxon>Glomeraceae</taxon>
        <taxon>Rhizophagus</taxon>
    </lineage>
</organism>
<name>A0A8H3QKV9_9GLOM</name>
<evidence type="ECO:0008006" key="4">
    <source>
        <dbReference type="Google" id="ProtNLM"/>
    </source>
</evidence>
<reference evidence="2" key="1">
    <citation type="submission" date="2019-10" db="EMBL/GenBank/DDBJ databases">
        <title>Conservation and host-specific expression of non-tandemly repeated heterogenous ribosome RNA gene in arbuscular mycorrhizal fungi.</title>
        <authorList>
            <person name="Maeda T."/>
            <person name="Kobayashi Y."/>
            <person name="Nakagawa T."/>
            <person name="Ezawa T."/>
            <person name="Yamaguchi K."/>
            <person name="Bino T."/>
            <person name="Nishimoto Y."/>
            <person name="Shigenobu S."/>
            <person name="Kawaguchi M."/>
        </authorList>
    </citation>
    <scope>NUCLEOTIDE SEQUENCE</scope>
    <source>
        <strain evidence="2">HR1</strain>
    </source>
</reference>
<accession>A0A8H3QKV9</accession>
<comment type="caution">
    <text evidence="2">The sequence shown here is derived from an EMBL/GenBank/DDBJ whole genome shotgun (WGS) entry which is preliminary data.</text>
</comment>
<keyword evidence="1" id="KW-1133">Transmembrane helix</keyword>